<gene>
    <name evidence="2" type="ORF">METZ01_LOCUS13625</name>
</gene>
<sequence length="863" mass="91981">MALIDDRGRLFGRINLIDIAAALVILLLLPLGYGAYQLFRTPPPEILTIEPGTLTQGSDFSVTLEGRYLQPFLRAVVGPLEAELLVQTPTRATIKLPDTLGPGSHDLVLYDVSREVARHPAAVTIEAPLGAPPPPPLPPPTLLQMRVLGAFTGLDRERTAMPVRAETFGTEGEIGAGEILAVAPAEREAMELGGFPPLARSDGDTVRVVALVRVWCELTGNDCRIGGTNVVPGESLGIVRGDDERTRFEVMELYLPSTELQTEVTVMGAFVGLDAVQADRISGLDESSEVSSDSWGRVLSLGRLEPENIQLTGGVRAGTTGKNRIPALVSIHCAIVDQQCWLGSQVVGPGERLAIPTGEGIVWFEITELYPAAMTAFPPPPPVLEIRVLGAFTGLDPADPATPERSETFGTEGEVGSGEIIAVAPVEREALDLAGVPSVARGDLDTVRVVALVRVRCALVDNNCRVGGALVVPGTALDIVRGNESFSFRVMELYRSPIELQAEVTVMGAFVGLDDARADRISGLDESSDAASDSWGRVLSLGRPEPENLELTGGVRAGITGKHRVRGLVAIRCAIVGHECWRGNKVVGPGERLALPTSEGIVWFEVTENYPAANDRLVELKVSGAFVGLEREQAQKLGTMTLSDQPNHPWGKILGVAPPVLETVELREDSGVFSAGTTGKFKVEALVAVRCLVSGTECRLGSTLIGPEAMLSIPTPEGLLLFDATEIQPAETTLVDITVRSATDRTILSLVRNGLSMEQVEAQQGRQTPSGVTLLAVGEIEEETTLRTSYGAYSWEQPGVVVSVILRVPAHQTVSGWQYGLGTDTFVPLRAGEAFRYTRPSYVLAGVITSVEVASVDQGNTGR</sequence>
<organism evidence="2">
    <name type="scientific">marine metagenome</name>
    <dbReference type="NCBI Taxonomy" id="408172"/>
    <lineage>
        <taxon>unclassified sequences</taxon>
        <taxon>metagenomes</taxon>
        <taxon>ecological metagenomes</taxon>
    </lineage>
</organism>
<reference evidence="2" key="1">
    <citation type="submission" date="2018-05" db="EMBL/GenBank/DDBJ databases">
        <authorList>
            <person name="Lanie J.A."/>
            <person name="Ng W.-L."/>
            <person name="Kazmierczak K.M."/>
            <person name="Andrzejewski T.M."/>
            <person name="Davidsen T.M."/>
            <person name="Wayne K.J."/>
            <person name="Tettelin H."/>
            <person name="Glass J.I."/>
            <person name="Rusch D."/>
            <person name="Podicherti R."/>
            <person name="Tsui H.-C.T."/>
            <person name="Winkler M.E."/>
        </authorList>
    </citation>
    <scope>NUCLEOTIDE SEQUENCE</scope>
</reference>
<evidence type="ECO:0000313" key="2">
    <source>
        <dbReference type="EMBL" id="SUZ60771.1"/>
    </source>
</evidence>
<accession>A0A381P1J0</accession>
<evidence type="ECO:0000256" key="1">
    <source>
        <dbReference type="SAM" id="Phobius"/>
    </source>
</evidence>
<keyword evidence="1" id="KW-0472">Membrane</keyword>
<keyword evidence="1" id="KW-0812">Transmembrane</keyword>
<evidence type="ECO:0008006" key="3">
    <source>
        <dbReference type="Google" id="ProtNLM"/>
    </source>
</evidence>
<dbReference type="AlphaFoldDB" id="A0A381P1J0"/>
<proteinExistence type="predicted"/>
<dbReference type="InterPro" id="IPR025480">
    <property type="entry name" value="DUF4330"/>
</dbReference>
<protein>
    <recommendedName>
        <fullName evidence="3">IPT/TIG domain-containing protein</fullName>
    </recommendedName>
</protein>
<keyword evidence="1" id="KW-1133">Transmembrane helix</keyword>
<feature type="transmembrane region" description="Helical" evidence="1">
    <location>
        <begin position="16"/>
        <end position="36"/>
    </location>
</feature>
<name>A0A381P1J0_9ZZZZ</name>
<dbReference type="EMBL" id="UINC01000764">
    <property type="protein sequence ID" value="SUZ60771.1"/>
    <property type="molecule type" value="Genomic_DNA"/>
</dbReference>
<dbReference type="Pfam" id="PF14221">
    <property type="entry name" value="DUF4330"/>
    <property type="match status" value="1"/>
</dbReference>